<dbReference type="EMBL" id="AFZD01000016">
    <property type="protein sequence ID" value="EHL12088.1"/>
    <property type="molecule type" value="Genomic_DNA"/>
</dbReference>
<dbReference type="Proteomes" id="UP000003527">
    <property type="component" value="Unassembled WGS sequence"/>
</dbReference>
<proteinExistence type="predicted"/>
<dbReference type="HOGENOM" id="CLU_098963_0_0_9"/>
<gene>
    <name evidence="1" type="ORF">HMPREF9624_00395</name>
</gene>
<name>G9WTN5_9FIRM</name>
<dbReference type="AlphaFoldDB" id="G9WTN5"/>
<dbReference type="RefSeq" id="WP_009536307.1">
    <property type="nucleotide sequence ID" value="NZ_JH414504.1"/>
</dbReference>
<accession>G9WTN5</accession>
<evidence type="ECO:0000313" key="2">
    <source>
        <dbReference type="Proteomes" id="UP000003527"/>
    </source>
</evidence>
<dbReference type="PATRIC" id="fig|796944.3.peg.1107"/>
<evidence type="ECO:0000313" key="1">
    <source>
        <dbReference type="EMBL" id="EHL12088.1"/>
    </source>
</evidence>
<keyword evidence="2" id="KW-1185">Reference proteome</keyword>
<protein>
    <submittedName>
        <fullName evidence="1">Uncharacterized protein</fullName>
    </submittedName>
</protein>
<organism evidence="1 2">
    <name type="scientific">Oribacterium asaccharolyticum ACB7</name>
    <dbReference type="NCBI Taxonomy" id="796944"/>
    <lineage>
        <taxon>Bacteria</taxon>
        <taxon>Bacillati</taxon>
        <taxon>Bacillota</taxon>
        <taxon>Clostridia</taxon>
        <taxon>Lachnospirales</taxon>
        <taxon>Lachnospiraceae</taxon>
        <taxon>Oribacterium</taxon>
    </lineage>
</organism>
<comment type="caution">
    <text evidence="1">The sequence shown here is derived from an EMBL/GenBank/DDBJ whole genome shotgun (WGS) entry which is preliminary data.</text>
</comment>
<sequence>MAEIVINEKGQKVVEIDTIIFSGKRKIDWDGVEQYLKKYVGESYQIDETDDLVYIGSDFPDEYAHSKYNNRALGTVGKAKANASQVIPELIKIATDISFSENFEQKHSHDAKYGWYYCIIRFTLPVTNDQKEVIGRNNFRGRMVIRCDQDGKKYLYDIVDIKKET</sequence>
<reference evidence="1 2" key="1">
    <citation type="submission" date="2011-08" db="EMBL/GenBank/DDBJ databases">
        <title>The Genome Sequence of Oribacterium sp. ACB7.</title>
        <authorList>
            <consortium name="The Broad Institute Genome Sequencing Platform"/>
            <person name="Earl A."/>
            <person name="Ward D."/>
            <person name="Feldgarden M."/>
            <person name="Gevers D."/>
            <person name="Sizova M."/>
            <person name="Hazen A."/>
            <person name="Epstein S."/>
            <person name="Young S.K."/>
            <person name="Zeng Q."/>
            <person name="Gargeya S."/>
            <person name="Fitzgerald M."/>
            <person name="Haas B."/>
            <person name="Abouelleil A."/>
            <person name="Alvarado L."/>
            <person name="Arachchi H.M."/>
            <person name="Berlin A."/>
            <person name="Brown A."/>
            <person name="Chapman S.B."/>
            <person name="Chen Z."/>
            <person name="Dunbar C."/>
            <person name="Freedman E."/>
            <person name="Gearin G."/>
            <person name="Gellesch M."/>
            <person name="Goldberg J."/>
            <person name="Griggs A."/>
            <person name="Gujja S."/>
            <person name="Heiman D."/>
            <person name="Howarth C."/>
            <person name="Larson L."/>
            <person name="Lui A."/>
            <person name="MacDonald P.J.P."/>
            <person name="Montmayeur A."/>
            <person name="Murphy C."/>
            <person name="Neiman D."/>
            <person name="Pearson M."/>
            <person name="Priest M."/>
            <person name="Roberts A."/>
            <person name="Saif S."/>
            <person name="Shea T."/>
            <person name="Shenoy N."/>
            <person name="Sisk P."/>
            <person name="Stolte C."/>
            <person name="Sykes S."/>
            <person name="Wortman J."/>
            <person name="Nusbaum C."/>
            <person name="Birren B."/>
        </authorList>
    </citation>
    <scope>NUCLEOTIDE SEQUENCE [LARGE SCALE GENOMIC DNA]</scope>
    <source>
        <strain evidence="1 2">ACB7</strain>
    </source>
</reference>